<feature type="repeat" description="ANK" evidence="3">
    <location>
        <begin position="464"/>
        <end position="496"/>
    </location>
</feature>
<accession>A0ABR3G6U2</accession>
<comment type="caution">
    <text evidence="5">The sequence shown here is derived from an EMBL/GenBank/DDBJ whole genome shotgun (WGS) entry which is preliminary data.</text>
</comment>
<dbReference type="PANTHER" id="PTHR24180:SF45">
    <property type="entry name" value="POLY [ADP-RIBOSE] POLYMERASE TANKYRASE"/>
    <property type="match status" value="1"/>
</dbReference>
<dbReference type="InterPro" id="IPR036770">
    <property type="entry name" value="Ankyrin_rpt-contain_sf"/>
</dbReference>
<feature type="transmembrane region" description="Helical" evidence="4">
    <location>
        <begin position="31"/>
        <end position="54"/>
    </location>
</feature>
<evidence type="ECO:0000313" key="5">
    <source>
        <dbReference type="EMBL" id="KAL0631667.1"/>
    </source>
</evidence>
<gene>
    <name evidence="5" type="ORF">Q9L58_009479</name>
</gene>
<evidence type="ECO:0000256" key="2">
    <source>
        <dbReference type="ARBA" id="ARBA00023043"/>
    </source>
</evidence>
<name>A0ABR3G6U2_9PEZI</name>
<dbReference type="InterPro" id="IPR002110">
    <property type="entry name" value="Ankyrin_rpt"/>
</dbReference>
<protein>
    <submittedName>
        <fullName evidence="5">Uncharacterized protein</fullName>
    </submittedName>
</protein>
<evidence type="ECO:0000256" key="1">
    <source>
        <dbReference type="ARBA" id="ARBA00022737"/>
    </source>
</evidence>
<feature type="repeat" description="ANK" evidence="3">
    <location>
        <begin position="358"/>
        <end position="391"/>
    </location>
</feature>
<organism evidence="5 6">
    <name type="scientific">Discina gigas</name>
    <dbReference type="NCBI Taxonomy" id="1032678"/>
    <lineage>
        <taxon>Eukaryota</taxon>
        <taxon>Fungi</taxon>
        <taxon>Dikarya</taxon>
        <taxon>Ascomycota</taxon>
        <taxon>Pezizomycotina</taxon>
        <taxon>Pezizomycetes</taxon>
        <taxon>Pezizales</taxon>
        <taxon>Discinaceae</taxon>
        <taxon>Discina</taxon>
    </lineage>
</organism>
<dbReference type="Gene3D" id="1.25.40.20">
    <property type="entry name" value="Ankyrin repeat-containing domain"/>
    <property type="match status" value="5"/>
</dbReference>
<keyword evidence="1" id="KW-0677">Repeat</keyword>
<feature type="repeat" description="ANK" evidence="3">
    <location>
        <begin position="193"/>
        <end position="225"/>
    </location>
</feature>
<dbReference type="Proteomes" id="UP001447188">
    <property type="component" value="Unassembled WGS sequence"/>
</dbReference>
<keyword evidence="4" id="KW-0812">Transmembrane</keyword>
<dbReference type="PROSITE" id="PS50088">
    <property type="entry name" value="ANK_REPEAT"/>
    <property type="match status" value="7"/>
</dbReference>
<dbReference type="PANTHER" id="PTHR24180">
    <property type="entry name" value="CYCLIN-DEPENDENT KINASE INHIBITOR 2C-RELATED"/>
    <property type="match status" value="1"/>
</dbReference>
<keyword evidence="2 3" id="KW-0040">ANK repeat</keyword>
<dbReference type="PRINTS" id="PR01415">
    <property type="entry name" value="ANKYRIN"/>
</dbReference>
<feature type="repeat" description="ANK" evidence="3">
    <location>
        <begin position="325"/>
        <end position="357"/>
    </location>
</feature>
<keyword evidence="4" id="KW-1133">Transmembrane helix</keyword>
<evidence type="ECO:0000256" key="4">
    <source>
        <dbReference type="SAM" id="Phobius"/>
    </source>
</evidence>
<dbReference type="EMBL" id="JBBBZM010000224">
    <property type="protein sequence ID" value="KAL0631667.1"/>
    <property type="molecule type" value="Genomic_DNA"/>
</dbReference>
<keyword evidence="4" id="KW-0472">Membrane</keyword>
<keyword evidence="6" id="KW-1185">Reference proteome</keyword>
<dbReference type="SMART" id="SM00248">
    <property type="entry name" value="ANK"/>
    <property type="match status" value="11"/>
</dbReference>
<reference evidence="5 6" key="1">
    <citation type="submission" date="2024-02" db="EMBL/GenBank/DDBJ databases">
        <title>Discinaceae phylogenomics.</title>
        <authorList>
            <person name="Dirks A.C."/>
            <person name="James T.Y."/>
        </authorList>
    </citation>
    <scope>NUCLEOTIDE SEQUENCE [LARGE SCALE GENOMIC DNA]</scope>
    <source>
        <strain evidence="5 6">ACD0624</strain>
    </source>
</reference>
<dbReference type="Pfam" id="PF12796">
    <property type="entry name" value="Ank_2"/>
    <property type="match status" value="4"/>
</dbReference>
<sequence>MSRSCRHATVFSSTLLLSATAIYTAEGFQIIQVAIITIIIIAIIAIISSSSRIWEVSIPQIPRSSACRPRPSDVLWPSKPWRYDVPVCNNNVISPPSPALHHTLPMSLLGLPNELLLNIAGSLRRPREIYALILTSRRFENLLIPILHKAAVEDKDDLTALQWACSKRHEGLAVFMLEKGVDINFYAATGAKYRRTALFHAIESRKKSLVQLLLDNGADFTMRDESGFTALHVAAQYDSDDIARLLLDIGVDAEAVNLWNSTALHTAAKYGGIAAARSLLAHGVDVGAPDQNGETPLHVCAAHDSVAVAEVLIQHGADVAACDRHGRTALHVCAAHDSVAVAEVLIQYGADLAACDRHGRTALHSAGCQKNLSAIMQLLIANGANPAAMDDQGYTALDWVMFGNNEVEEANEATIRLLLLAGIDTYTPRTLSGELLCWAVRKGHEDLVKMILEHDINVSAQDAVGRTPLHWAARFGRVDIVKMLLENGADISARDRVSNKTALALAVTYVNDEVASLLLEKNAEKPCTGARERPALHGSVRGVVVDLED</sequence>
<dbReference type="InterPro" id="IPR051637">
    <property type="entry name" value="Ank_repeat_dom-contain_49"/>
</dbReference>
<proteinExistence type="predicted"/>
<feature type="repeat" description="ANK" evidence="3">
    <location>
        <begin position="292"/>
        <end position="324"/>
    </location>
</feature>
<dbReference type="SUPFAM" id="SSF48403">
    <property type="entry name" value="Ankyrin repeat"/>
    <property type="match status" value="2"/>
</dbReference>
<evidence type="ECO:0000313" key="6">
    <source>
        <dbReference type="Proteomes" id="UP001447188"/>
    </source>
</evidence>
<feature type="repeat" description="ANK" evidence="3">
    <location>
        <begin position="226"/>
        <end position="258"/>
    </location>
</feature>
<dbReference type="PROSITE" id="PS50297">
    <property type="entry name" value="ANK_REP_REGION"/>
    <property type="match status" value="7"/>
</dbReference>
<feature type="repeat" description="ANK" evidence="3">
    <location>
        <begin position="259"/>
        <end position="291"/>
    </location>
</feature>
<evidence type="ECO:0000256" key="3">
    <source>
        <dbReference type="PROSITE-ProRule" id="PRU00023"/>
    </source>
</evidence>